<comment type="caution">
    <text evidence="2">The sequence shown here is derived from an EMBL/GenBank/DDBJ whole genome shotgun (WGS) entry which is preliminary data.</text>
</comment>
<keyword evidence="3" id="KW-1185">Reference proteome</keyword>
<feature type="region of interest" description="Disordered" evidence="1">
    <location>
        <begin position="45"/>
        <end position="72"/>
    </location>
</feature>
<evidence type="ECO:0000256" key="1">
    <source>
        <dbReference type="SAM" id="MobiDB-lite"/>
    </source>
</evidence>
<sequence length="190" mass="20281">MREGGRGGEGKLPAELVTGTTLVSFPLSPLAGAVAAAPRHPRECTAKDKFSPETCETQQATQGQVRQNSSGQVGRPFSATCSQLALCVSARESASCDGSGQVQHLDSLKREVILIVCRTGIRWLLDAIARADRAAGTGARAQVTRYLSHCERQRQAACCVRSAGLRAENRASYRRDLRATVVDKTGQING</sequence>
<evidence type="ECO:0000313" key="2">
    <source>
        <dbReference type="EMBL" id="CAA2962483.1"/>
    </source>
</evidence>
<reference evidence="2 3" key="1">
    <citation type="submission" date="2019-12" db="EMBL/GenBank/DDBJ databases">
        <authorList>
            <person name="Alioto T."/>
            <person name="Alioto T."/>
            <person name="Gomez Garrido J."/>
        </authorList>
    </citation>
    <scope>NUCLEOTIDE SEQUENCE [LARGE SCALE GENOMIC DNA]</scope>
</reference>
<protein>
    <submittedName>
        <fullName evidence="2">Uncharacterized protein</fullName>
    </submittedName>
</protein>
<dbReference type="Gramene" id="OE9A116270T1">
    <property type="protein sequence ID" value="OE9A116270C1"/>
    <property type="gene ID" value="OE9A116270"/>
</dbReference>
<dbReference type="AlphaFoldDB" id="A0A8S0QAX4"/>
<name>A0A8S0QAX4_OLEEU</name>
<dbReference type="Proteomes" id="UP000594638">
    <property type="component" value="Unassembled WGS sequence"/>
</dbReference>
<evidence type="ECO:0000313" key="3">
    <source>
        <dbReference type="Proteomes" id="UP000594638"/>
    </source>
</evidence>
<gene>
    <name evidence="2" type="ORF">OLEA9_A116270</name>
</gene>
<organism evidence="2 3">
    <name type="scientific">Olea europaea subsp. europaea</name>
    <dbReference type="NCBI Taxonomy" id="158383"/>
    <lineage>
        <taxon>Eukaryota</taxon>
        <taxon>Viridiplantae</taxon>
        <taxon>Streptophyta</taxon>
        <taxon>Embryophyta</taxon>
        <taxon>Tracheophyta</taxon>
        <taxon>Spermatophyta</taxon>
        <taxon>Magnoliopsida</taxon>
        <taxon>eudicotyledons</taxon>
        <taxon>Gunneridae</taxon>
        <taxon>Pentapetalae</taxon>
        <taxon>asterids</taxon>
        <taxon>lamiids</taxon>
        <taxon>Lamiales</taxon>
        <taxon>Oleaceae</taxon>
        <taxon>Oleeae</taxon>
        <taxon>Olea</taxon>
    </lineage>
</organism>
<dbReference type="EMBL" id="CACTIH010001034">
    <property type="protein sequence ID" value="CAA2962483.1"/>
    <property type="molecule type" value="Genomic_DNA"/>
</dbReference>
<feature type="compositionally biased region" description="Polar residues" evidence="1">
    <location>
        <begin position="54"/>
        <end position="72"/>
    </location>
</feature>
<accession>A0A8S0QAX4</accession>
<proteinExistence type="predicted"/>